<reference evidence="3" key="1">
    <citation type="journal article" date="2019" name="Int. J. Syst. Evol. Microbiol.">
        <title>The Global Catalogue of Microorganisms (GCM) 10K type strain sequencing project: providing services to taxonomists for standard genome sequencing and annotation.</title>
        <authorList>
            <consortium name="The Broad Institute Genomics Platform"/>
            <consortium name="The Broad Institute Genome Sequencing Center for Infectious Disease"/>
            <person name="Wu L."/>
            <person name="Ma J."/>
        </authorList>
    </citation>
    <scope>NUCLEOTIDE SEQUENCE [LARGE SCALE GENOMIC DNA]</scope>
    <source>
        <strain evidence="3">CGMCC 4.7241</strain>
    </source>
</reference>
<name>A0ABV7YI06_9ACTN</name>
<dbReference type="Gene3D" id="2.80.10.50">
    <property type="match status" value="3"/>
</dbReference>
<keyword evidence="1" id="KW-0732">Signal</keyword>
<dbReference type="InterPro" id="IPR013431">
    <property type="entry name" value="Delta_60_rpt"/>
</dbReference>
<evidence type="ECO:0000313" key="2">
    <source>
        <dbReference type="EMBL" id="MFC3764981.1"/>
    </source>
</evidence>
<feature type="chain" id="PRO_5047106441" evidence="1">
    <location>
        <begin position="26"/>
        <end position="438"/>
    </location>
</feature>
<feature type="signal peptide" evidence="1">
    <location>
        <begin position="1"/>
        <end position="25"/>
    </location>
</feature>
<sequence>MRARFLAASAVVGAAILLTPTAASAAISLDSTFGTGGAVLTDLGGADSVDAANDVLVQPDGAIGAAGWSTPSGGTGDFALVRYLANGALDPSFGTGGKVTTDFGGQDDIATALVRQPDGKLVVVGLSGTGWNYRFAAARYLANGTLDSTFGTGGKVLTNLYSSAIGGARAVALQSNGRIVVAGGAYSTAVGWQFATVRYLANGTLDSAFGTGGIALTSVSVPDVSSRPFDLAYAVAIQSNGRIVVAGNAGRDYGRGGIGWEFGLVRLTAAGALDTSFGSGGKTVTNVSTGRSRVHDLAVRSDGRIVVAGEAGASLTGGNNDLTLARYKANGTLDTAFGTGGVVQTDVNGAGSHDSASDLALRSDNGVLVAGSTSVNGQLVFAVARYGANGALAELVPTAVGDYDYGYGMAVQTNGRLVVGGQSYGASGSDFAVARNLP</sequence>
<dbReference type="RefSeq" id="WP_205119298.1">
    <property type="nucleotide sequence ID" value="NZ_JAFBCM010000001.1"/>
</dbReference>
<organism evidence="2 3">
    <name type="scientific">Tenggerimyces flavus</name>
    <dbReference type="NCBI Taxonomy" id="1708749"/>
    <lineage>
        <taxon>Bacteria</taxon>
        <taxon>Bacillati</taxon>
        <taxon>Actinomycetota</taxon>
        <taxon>Actinomycetes</taxon>
        <taxon>Propionibacteriales</taxon>
        <taxon>Nocardioidaceae</taxon>
        <taxon>Tenggerimyces</taxon>
    </lineage>
</organism>
<evidence type="ECO:0000313" key="3">
    <source>
        <dbReference type="Proteomes" id="UP001595699"/>
    </source>
</evidence>
<keyword evidence="3" id="KW-1185">Reference proteome</keyword>
<protein>
    <submittedName>
        <fullName evidence="2">Delta-60 repeat domain-containing protein</fullName>
    </submittedName>
</protein>
<dbReference type="NCBIfam" id="TIGR02608">
    <property type="entry name" value="delta_60_rpt"/>
    <property type="match status" value="7"/>
</dbReference>
<dbReference type="SUPFAM" id="SSF63829">
    <property type="entry name" value="Calcium-dependent phosphotriesterase"/>
    <property type="match status" value="1"/>
</dbReference>
<evidence type="ECO:0000256" key="1">
    <source>
        <dbReference type="SAM" id="SignalP"/>
    </source>
</evidence>
<accession>A0ABV7YI06</accession>
<dbReference type="EMBL" id="JBHRZH010000036">
    <property type="protein sequence ID" value="MFC3764981.1"/>
    <property type="molecule type" value="Genomic_DNA"/>
</dbReference>
<dbReference type="Pfam" id="PF17164">
    <property type="entry name" value="DUF5122"/>
    <property type="match status" value="7"/>
</dbReference>
<dbReference type="Proteomes" id="UP001595699">
    <property type="component" value="Unassembled WGS sequence"/>
</dbReference>
<proteinExistence type="predicted"/>
<gene>
    <name evidence="2" type="ORF">ACFOUW_29375</name>
</gene>
<comment type="caution">
    <text evidence="2">The sequence shown here is derived from an EMBL/GenBank/DDBJ whole genome shotgun (WGS) entry which is preliminary data.</text>
</comment>